<name>A0ABY7SLG4_9RHOB</name>
<feature type="domain" description="HTH luxR-type" evidence="4">
    <location>
        <begin position="638"/>
        <end position="703"/>
    </location>
</feature>
<evidence type="ECO:0000256" key="2">
    <source>
        <dbReference type="ARBA" id="ARBA00023125"/>
    </source>
</evidence>
<evidence type="ECO:0000256" key="3">
    <source>
        <dbReference type="ARBA" id="ARBA00023163"/>
    </source>
</evidence>
<evidence type="ECO:0000256" key="1">
    <source>
        <dbReference type="ARBA" id="ARBA00023015"/>
    </source>
</evidence>
<reference evidence="5 6" key="1">
    <citation type="submission" date="2021-01" db="EMBL/GenBank/DDBJ databases">
        <title>Biogeographic distribution of Paracoccus.</title>
        <authorList>
            <person name="Hollensteiner J."/>
            <person name="Leineberger J."/>
            <person name="Brinkhoff T."/>
            <person name="Daniel R."/>
        </authorList>
    </citation>
    <scope>NUCLEOTIDE SEQUENCE [LARGE SCALE GENOMIC DNA]</scope>
    <source>
        <strain evidence="5 6">KCTC 22803</strain>
    </source>
</reference>
<dbReference type="Pfam" id="PF00196">
    <property type="entry name" value="GerE"/>
    <property type="match status" value="1"/>
</dbReference>
<protein>
    <submittedName>
        <fullName evidence="5">Helix-turn-helix transcriptional regulator</fullName>
    </submittedName>
</protein>
<keyword evidence="3" id="KW-0804">Transcription</keyword>
<dbReference type="PRINTS" id="PR00038">
    <property type="entry name" value="HTHLUXR"/>
</dbReference>
<accession>A0ABY7SLG4</accession>
<dbReference type="EMBL" id="CP067136">
    <property type="protein sequence ID" value="WCR07846.1"/>
    <property type="molecule type" value="Genomic_DNA"/>
</dbReference>
<proteinExistence type="predicted"/>
<keyword evidence="6" id="KW-1185">Reference proteome</keyword>
<dbReference type="PANTHER" id="PTHR44688:SF16">
    <property type="entry name" value="DNA-BINDING TRANSCRIPTIONAL ACTIVATOR DEVR_DOSR"/>
    <property type="match status" value="1"/>
</dbReference>
<dbReference type="SMART" id="SM00421">
    <property type="entry name" value="HTH_LUXR"/>
    <property type="match status" value="1"/>
</dbReference>
<keyword evidence="2" id="KW-0238">DNA-binding</keyword>
<dbReference type="PANTHER" id="PTHR44688">
    <property type="entry name" value="DNA-BINDING TRANSCRIPTIONAL ACTIVATOR DEVR_DOSR"/>
    <property type="match status" value="1"/>
</dbReference>
<evidence type="ECO:0000313" key="5">
    <source>
        <dbReference type="EMBL" id="WCR07846.1"/>
    </source>
</evidence>
<dbReference type="PROSITE" id="PS50043">
    <property type="entry name" value="HTH_LUXR_2"/>
    <property type="match status" value="1"/>
</dbReference>
<dbReference type="InterPro" id="IPR036388">
    <property type="entry name" value="WH-like_DNA-bd_sf"/>
</dbReference>
<dbReference type="RefSeq" id="WP_271886395.1">
    <property type="nucleotide sequence ID" value="NZ_CP067136.1"/>
</dbReference>
<dbReference type="Proteomes" id="UP001219349">
    <property type="component" value="Chromosome"/>
</dbReference>
<evidence type="ECO:0000259" key="4">
    <source>
        <dbReference type="PROSITE" id="PS50043"/>
    </source>
</evidence>
<dbReference type="SUPFAM" id="SSF46894">
    <property type="entry name" value="C-terminal effector domain of the bipartite response regulators"/>
    <property type="match status" value="1"/>
</dbReference>
<organism evidence="5 6">
    <name type="scientific">Paracoccus fistulariae</name>
    <dbReference type="NCBI Taxonomy" id="658446"/>
    <lineage>
        <taxon>Bacteria</taxon>
        <taxon>Pseudomonadati</taxon>
        <taxon>Pseudomonadota</taxon>
        <taxon>Alphaproteobacteria</taxon>
        <taxon>Rhodobacterales</taxon>
        <taxon>Paracoccaceae</taxon>
        <taxon>Paracoccus</taxon>
    </lineage>
</organism>
<dbReference type="Gene3D" id="1.10.10.10">
    <property type="entry name" value="Winged helix-like DNA-binding domain superfamily/Winged helix DNA-binding domain"/>
    <property type="match status" value="1"/>
</dbReference>
<sequence>MPNIEELAAWADRLHLDGVRDIAVIALPGCGREALRQVLGDKGITLHVAASPDMQLITNLELFNSAFEDPHYAQSAGWPALSACLEDEKDPVTLLHGLLSAMEPPLRHMLLRLAHNEEGTDDAHIRAAERAALLQLVPLASYRSGKWFVHNQRLAAWLTRAGRAWSGDMTAAATPTDLILGHLAQGQHRRALDAFHEAGGHLYGHLHGFDAAARLRDAFRDASDPEVVGLEFFMAAKSGDTQRASVILANAAGGALIDLGRPLKNPDSVPLALRFCRIMLAIYRSDVSRQRFLDEGAALLSRIPPERQLMRGAVYNAVLELHIRAARYGEADDAARRAIRHYKAAGAHYLSFFIHLHRTVIALHCSAAGQAQPHLEAAGASLAKVPFASSQDHGFIALLRAIAAYETGDPQPMVDFAETAFETFLYGELWPSIATMALAYGAEALLQLRGVPAAMAYIDGWKVPAWRTRRFQVLIEQREIATLQSARRWREARLRLEDMALRIGRNWMQASGENLADLRDGEDVAQALLWLRQQTFETPRHPDLLLRLRAIEKNASVTPRQQLCLAVWQVWAERRQGRVKPARTALLRLLARCADRNTAAPLMEERGFLMPLLDDPQIMQGEMRNAPLPRNLRRGALQAVGSGPLSRQEWRTLLLLSEGCSNKDIAREMELSLPTVKFHLRNIYRKLGATDRRTALAEARERALLAS</sequence>
<dbReference type="CDD" id="cd06170">
    <property type="entry name" value="LuxR_C_like"/>
    <property type="match status" value="1"/>
</dbReference>
<dbReference type="InterPro" id="IPR000792">
    <property type="entry name" value="Tscrpt_reg_LuxR_C"/>
</dbReference>
<evidence type="ECO:0000313" key="6">
    <source>
        <dbReference type="Proteomes" id="UP001219349"/>
    </source>
</evidence>
<keyword evidence="1" id="KW-0805">Transcription regulation</keyword>
<gene>
    <name evidence="5" type="ORF">JHX87_03165</name>
</gene>
<dbReference type="PROSITE" id="PS00622">
    <property type="entry name" value="HTH_LUXR_1"/>
    <property type="match status" value="1"/>
</dbReference>
<dbReference type="InterPro" id="IPR016032">
    <property type="entry name" value="Sig_transdc_resp-reg_C-effctor"/>
</dbReference>